<dbReference type="GO" id="GO:0000981">
    <property type="term" value="F:DNA-binding transcription factor activity, RNA polymerase II-specific"/>
    <property type="evidence" value="ECO:0007669"/>
    <property type="project" value="InterPro"/>
</dbReference>
<dbReference type="SUPFAM" id="SSF58113">
    <property type="entry name" value="Apolipoprotein A-I"/>
    <property type="match status" value="1"/>
</dbReference>
<dbReference type="Proteomes" id="UP000266673">
    <property type="component" value="Unassembled WGS sequence"/>
</dbReference>
<comment type="caution">
    <text evidence="4">The sequence shown here is derived from an EMBL/GenBank/DDBJ whole genome shotgun (WGS) entry which is preliminary data.</text>
</comment>
<feature type="region of interest" description="Disordered" evidence="2">
    <location>
        <begin position="280"/>
        <end position="299"/>
    </location>
</feature>
<feature type="compositionally biased region" description="Basic and acidic residues" evidence="2">
    <location>
        <begin position="13"/>
        <end position="23"/>
    </location>
</feature>
<feature type="coiled-coil region" evidence="1">
    <location>
        <begin position="108"/>
        <end position="203"/>
    </location>
</feature>
<name>A0A397V0D4_9GLOM</name>
<feature type="domain" description="Zn(2)-C6 fungal-type" evidence="3">
    <location>
        <begin position="31"/>
        <end position="67"/>
    </location>
</feature>
<dbReference type="PROSITE" id="PS50048">
    <property type="entry name" value="ZN2_CY6_FUNGAL_2"/>
    <property type="match status" value="1"/>
</dbReference>
<accession>A0A397V0D4</accession>
<protein>
    <recommendedName>
        <fullName evidence="3">Zn(2)-C6 fungal-type domain-containing protein</fullName>
    </recommendedName>
</protein>
<keyword evidence="1" id="KW-0175">Coiled coil</keyword>
<feature type="region of interest" description="Disordered" evidence="2">
    <location>
        <begin position="1"/>
        <end position="24"/>
    </location>
</feature>
<sequence>MSSEDAQPRGKKRTCEDIESGKEKRTRASVICEECKPLKRKCEGWDTSVDPPVRCINCRKRNSACNLPPHCKLCKKKLDICPNQECKEEDNDTMNVLYNDNAICKQIRPLLEEVKEKLEEDVKILKDKYKEEVKRLNEVVKMSEDKRKEDVKRLNEVVKMLEDKHKEDVKRLNKMLEDNKEEVKKLKEELEECNKKIVLSEEIRNKSAIQQLDISENDQNSYYHFYSERNLISLQPYEESASNESNYIDPQSSFNDPQHSIESIESTSNLISLKPYESASNESNYIDPQSSSNDPQHYESIKQTSHEFNFTDPNHYRFGNMF</sequence>
<gene>
    <name evidence="4" type="ORF">C2G38_2322780</name>
</gene>
<proteinExistence type="predicted"/>
<reference evidence="4 5" key="1">
    <citation type="submission" date="2018-06" db="EMBL/GenBank/DDBJ databases">
        <title>Comparative genomics reveals the genomic features of Rhizophagus irregularis, R. cerebriforme, R. diaphanum and Gigaspora rosea, and their symbiotic lifestyle signature.</title>
        <authorList>
            <person name="Morin E."/>
            <person name="San Clemente H."/>
            <person name="Chen E.C.H."/>
            <person name="De La Providencia I."/>
            <person name="Hainaut M."/>
            <person name="Kuo A."/>
            <person name="Kohler A."/>
            <person name="Murat C."/>
            <person name="Tang N."/>
            <person name="Roy S."/>
            <person name="Loubradou J."/>
            <person name="Henrissat B."/>
            <person name="Grigoriev I.V."/>
            <person name="Corradi N."/>
            <person name="Roux C."/>
            <person name="Martin F.M."/>
        </authorList>
    </citation>
    <scope>NUCLEOTIDE SEQUENCE [LARGE SCALE GENOMIC DNA]</scope>
    <source>
        <strain evidence="4 5">DAOM 194757</strain>
    </source>
</reference>
<evidence type="ECO:0000313" key="5">
    <source>
        <dbReference type="Proteomes" id="UP000266673"/>
    </source>
</evidence>
<dbReference type="GO" id="GO:0008270">
    <property type="term" value="F:zinc ion binding"/>
    <property type="evidence" value="ECO:0007669"/>
    <property type="project" value="InterPro"/>
</dbReference>
<keyword evidence="5" id="KW-1185">Reference proteome</keyword>
<evidence type="ECO:0000256" key="1">
    <source>
        <dbReference type="SAM" id="Coils"/>
    </source>
</evidence>
<dbReference type="OrthoDB" id="10556878at2759"/>
<dbReference type="EMBL" id="QKWP01000830">
    <property type="protein sequence ID" value="RIB14459.1"/>
    <property type="molecule type" value="Genomic_DNA"/>
</dbReference>
<organism evidence="4 5">
    <name type="scientific">Gigaspora rosea</name>
    <dbReference type="NCBI Taxonomy" id="44941"/>
    <lineage>
        <taxon>Eukaryota</taxon>
        <taxon>Fungi</taxon>
        <taxon>Fungi incertae sedis</taxon>
        <taxon>Mucoromycota</taxon>
        <taxon>Glomeromycotina</taxon>
        <taxon>Glomeromycetes</taxon>
        <taxon>Diversisporales</taxon>
        <taxon>Gigasporaceae</taxon>
        <taxon>Gigaspora</taxon>
    </lineage>
</organism>
<evidence type="ECO:0000259" key="3">
    <source>
        <dbReference type="PROSITE" id="PS50048"/>
    </source>
</evidence>
<dbReference type="AlphaFoldDB" id="A0A397V0D4"/>
<evidence type="ECO:0000313" key="4">
    <source>
        <dbReference type="EMBL" id="RIB14459.1"/>
    </source>
</evidence>
<dbReference type="InterPro" id="IPR001138">
    <property type="entry name" value="Zn2Cys6_DnaBD"/>
</dbReference>
<evidence type="ECO:0000256" key="2">
    <source>
        <dbReference type="SAM" id="MobiDB-lite"/>
    </source>
</evidence>